<name>A0ABR3JVA4_9AGAR</name>
<evidence type="ECO:0000259" key="3">
    <source>
        <dbReference type="Pfam" id="PF20703"/>
    </source>
</evidence>
<comment type="caution">
    <text evidence="4">The sequence shown here is derived from an EMBL/GenBank/DDBJ whole genome shotgun (WGS) entry which is preliminary data.</text>
</comment>
<dbReference type="InterPro" id="IPR011990">
    <property type="entry name" value="TPR-like_helical_dom_sf"/>
</dbReference>
<dbReference type="InterPro" id="IPR019734">
    <property type="entry name" value="TPR_rpt"/>
</dbReference>
<evidence type="ECO:0000256" key="2">
    <source>
        <dbReference type="SAM" id="MobiDB-lite"/>
    </source>
</evidence>
<protein>
    <recommendedName>
        <fullName evidence="3">Novel STAND NTPase 1 domain-containing protein</fullName>
    </recommendedName>
</protein>
<feature type="domain" description="Novel STAND NTPase 1" evidence="3">
    <location>
        <begin position="202"/>
        <end position="347"/>
    </location>
</feature>
<dbReference type="PANTHER" id="PTHR47691">
    <property type="entry name" value="REGULATOR-RELATED"/>
    <property type="match status" value="1"/>
</dbReference>
<dbReference type="SMART" id="SM00028">
    <property type="entry name" value="TPR"/>
    <property type="match status" value="10"/>
</dbReference>
<keyword evidence="5" id="KW-1185">Reference proteome</keyword>
<evidence type="ECO:0000313" key="4">
    <source>
        <dbReference type="EMBL" id="KAL0959036.1"/>
    </source>
</evidence>
<dbReference type="Pfam" id="PF13424">
    <property type="entry name" value="TPR_12"/>
    <property type="match status" value="2"/>
</dbReference>
<feature type="region of interest" description="Disordered" evidence="2">
    <location>
        <begin position="1"/>
        <end position="24"/>
    </location>
</feature>
<accession>A0ABR3JVA4</accession>
<dbReference type="Gene3D" id="1.20.930.20">
    <property type="entry name" value="Adaptor protein Cbl, N-terminal domain"/>
    <property type="match status" value="1"/>
</dbReference>
<dbReference type="InterPro" id="IPR036537">
    <property type="entry name" value="Adaptor_Cbl_N_dom_sf"/>
</dbReference>
<dbReference type="Proteomes" id="UP001556367">
    <property type="component" value="Unassembled WGS sequence"/>
</dbReference>
<dbReference type="EMBL" id="JASNQZ010000003">
    <property type="protein sequence ID" value="KAL0959036.1"/>
    <property type="molecule type" value="Genomic_DNA"/>
</dbReference>
<sequence>MTKAQKSVTVVHGPKPPYPRAPKKHEKLGIDHLKVGLRFLASLAEGAEMIPGLKSAAQVAVQVVEMADQVKTNREDCRIVVYCIYQLIDALIASSSRGKLGVAFNTTLGDDMTRLGKELDRIYFVVRMVASRKCLARFLYYENDQKEIARCKEMITQSLRIFHVYSDIQLRHDIFELKNARLAQHGDALIANVHVSKVPPAKPHVFVGREDLVSEGVAILTKQQAARVAILGTGGIGKTSLSLALLHHEKIQMHFGGRCYFVPCDAINSINSLIHSILQVLDVSPSSGRDLLSTLHDCLDTSDPLLLVLDNFETPWQEAESPSQVETVLSRIAAVDSLTLVITARGTISPPGVAWVTLPKDSKIGLPALSLPAARQAFWAHCSREPAKDLETRLALDALLKELGYMPLAVKLLAQVGQHDSPVILLKRWKKEKNALIEVHGSKPDRLTSIDFSIALVINSPVLAGEKDATQFLAFLAYLPDGVPQWEETLEHMASGFQNCYRLSGLLQNAALVYSSHSKTLKMLSPIRHHIQDKYTLQGGHIAALEGYYITLINKYDVSSGSGLAAAVEGLSPHVNNILSVIKNALAKHPSKVLTNAVLKMSRFLYEIRPTCDLLFEMVKVLDVVDMKEMEPVAFHVMGEILCREGKYPEAREKLNSAYHLFAKSSNSTGQAQCLQSLGELSLREYQYDEAEQNIEQALALYLKNKDPLGIAQCQRSLGELLFLQDQYPDAREKFQDAHDKFAEIDDTMGVAQCLRGLGEVLRMEDEYAEGREALEKAHAHFEELGNIFWTAQCLKSMGDLLLREDRYAEAAQKIEAAEALFRKLQTPLGRAQCLQTRGELAKLEDRYATAKTFLHDARALFTRINDRLGLAQCLKSLSEIYLYEDAYVDARQRLEEAYALFVALQKPLWIAQCLQGWGELLGMEENFALAEEKLREAHTQYAALENQLGEAQCLRALGDILRLEDHYDEAGKVLGEAYELFADLEDMLGEAQCLRSFAEVLRLVDKFDEATTKIERSHELSVKIGDLLGQAQCLQVLGEILKSERKLLEAKEKLQQAHTLFVSIGDVTGAAQCEESLTSVKMQLRE</sequence>
<proteinExistence type="predicted"/>
<organism evidence="4 5">
    <name type="scientific">Hohenbuehelia grisea</name>
    <dbReference type="NCBI Taxonomy" id="104357"/>
    <lineage>
        <taxon>Eukaryota</taxon>
        <taxon>Fungi</taxon>
        <taxon>Dikarya</taxon>
        <taxon>Basidiomycota</taxon>
        <taxon>Agaricomycotina</taxon>
        <taxon>Agaricomycetes</taxon>
        <taxon>Agaricomycetidae</taxon>
        <taxon>Agaricales</taxon>
        <taxon>Pleurotineae</taxon>
        <taxon>Pleurotaceae</taxon>
        <taxon>Hohenbuehelia</taxon>
    </lineage>
</organism>
<dbReference type="SUPFAM" id="SSF52540">
    <property type="entry name" value="P-loop containing nucleoside triphosphate hydrolases"/>
    <property type="match status" value="1"/>
</dbReference>
<dbReference type="InterPro" id="IPR049052">
    <property type="entry name" value="nSTAND1"/>
</dbReference>
<gene>
    <name evidence="4" type="ORF">HGRIS_014343</name>
</gene>
<evidence type="ECO:0000313" key="5">
    <source>
        <dbReference type="Proteomes" id="UP001556367"/>
    </source>
</evidence>
<dbReference type="Gene3D" id="3.40.50.300">
    <property type="entry name" value="P-loop containing nucleotide triphosphate hydrolases"/>
    <property type="match status" value="1"/>
</dbReference>
<dbReference type="CDD" id="cd21037">
    <property type="entry name" value="MLKL_NTD"/>
    <property type="match status" value="1"/>
</dbReference>
<reference evidence="5" key="1">
    <citation type="submission" date="2024-06" db="EMBL/GenBank/DDBJ databases">
        <title>Multi-omics analyses provide insights into the biosynthesis of the anticancer antibiotic pleurotin in Hohenbuehelia grisea.</title>
        <authorList>
            <person name="Weaver J.A."/>
            <person name="Alberti F."/>
        </authorList>
    </citation>
    <scope>NUCLEOTIDE SEQUENCE [LARGE SCALE GENOMIC DNA]</scope>
    <source>
        <strain evidence="5">T-177</strain>
    </source>
</reference>
<dbReference type="SUPFAM" id="SSF48452">
    <property type="entry name" value="TPR-like"/>
    <property type="match status" value="3"/>
</dbReference>
<dbReference type="PANTHER" id="PTHR47691:SF3">
    <property type="entry name" value="HTH-TYPE TRANSCRIPTIONAL REGULATOR RV0890C-RELATED"/>
    <property type="match status" value="1"/>
</dbReference>
<dbReference type="Pfam" id="PF20703">
    <property type="entry name" value="nSTAND1"/>
    <property type="match status" value="1"/>
</dbReference>
<keyword evidence="1" id="KW-0175">Coiled coil</keyword>
<dbReference type="InterPro" id="IPR059179">
    <property type="entry name" value="MLKL-like_MCAfunc"/>
</dbReference>
<dbReference type="Gene3D" id="1.25.40.10">
    <property type="entry name" value="Tetratricopeptide repeat domain"/>
    <property type="match status" value="3"/>
</dbReference>
<dbReference type="InterPro" id="IPR027417">
    <property type="entry name" value="P-loop_NTPase"/>
</dbReference>
<feature type="coiled-coil region" evidence="1">
    <location>
        <begin position="921"/>
        <end position="955"/>
    </location>
</feature>
<evidence type="ECO:0000256" key="1">
    <source>
        <dbReference type="SAM" id="Coils"/>
    </source>
</evidence>